<comment type="similarity">
    <text evidence="1 2">Belongs to the glycosyl hydrolase 1 family.</text>
</comment>
<evidence type="ECO:0000256" key="1">
    <source>
        <dbReference type="ARBA" id="ARBA00010838"/>
    </source>
</evidence>
<dbReference type="PANTHER" id="PTHR10353">
    <property type="entry name" value="GLYCOSYL HYDROLASE"/>
    <property type="match status" value="1"/>
</dbReference>
<proteinExistence type="inferred from homology"/>
<evidence type="ECO:0000256" key="3">
    <source>
        <dbReference type="SAM" id="SignalP"/>
    </source>
</evidence>
<dbReference type="Pfam" id="PF00232">
    <property type="entry name" value="Glyco_hydro_1"/>
    <property type="match status" value="1"/>
</dbReference>
<evidence type="ECO:0000256" key="2">
    <source>
        <dbReference type="RuleBase" id="RU003690"/>
    </source>
</evidence>
<dbReference type="PRINTS" id="PR00131">
    <property type="entry name" value="GLHYDRLASE1"/>
</dbReference>
<reference evidence="5" key="1">
    <citation type="submission" date="2025-08" db="UniProtKB">
        <authorList>
            <consortium name="RefSeq"/>
        </authorList>
    </citation>
    <scope>IDENTIFICATION</scope>
    <source>
        <tissue evidence="5">Seedling</tissue>
    </source>
</reference>
<feature type="signal peptide" evidence="3">
    <location>
        <begin position="1"/>
        <end position="28"/>
    </location>
</feature>
<feature type="chain" id="PRO_5046454125" evidence="3">
    <location>
        <begin position="29"/>
        <end position="519"/>
    </location>
</feature>
<dbReference type="SUPFAM" id="SSF51445">
    <property type="entry name" value="(Trans)glycosidases"/>
    <property type="match status" value="1"/>
</dbReference>
<evidence type="ECO:0000313" key="5">
    <source>
        <dbReference type="RefSeq" id="XP_048326770.1"/>
    </source>
</evidence>
<dbReference type="GeneID" id="125421587"/>
<sequence>MGSSQRPSSSTRILQGLVLFFTVALLNASSAKSQGNVDVKKLDFPKNFAFGVATAAAQIEGSTTKDGRGLSIWDDFIVKFPEKIKDKSNLSIALDSYKRYKEDVQHLKELGVKYYRFSISWTRILPQGSLCGGINQEGIDHYNNLIDELLKNGITPFVTLFHFDFPQALQDKYGGFLSPLVVNDFKDYCKICFKAFGDRVKNWITINEPYIMAFTGYDLGTSPPGRCSPPAGPAGPCVPGNSSTEPYIVSHNVLLAHAEVVKLYRKKFQEKQGGQIGISLVGQFVEPYSDSPNDVAAAERVLDFNLGWYVEPLVYGGYPKSMRELVKERLPTFTTKQKKMVKGSFDFIGINYYTSRYAKDLKNQSAPPRYSTDYLANVTAERNGVLIGPKAEGSDFIYYYPKGLQKLLEFMQQKYQHPTIYITENGITEANIENRRIDEALKDEHRISSIKWHLYYLLQAMKSGVNVKGYFYWALFDDFEWGEGYEPRFGLYYIDYQHNLTRIPKNSAKWLKGFLEAST</sequence>
<dbReference type="Proteomes" id="UP001652623">
    <property type="component" value="Chromosome 8"/>
</dbReference>
<evidence type="ECO:0000313" key="4">
    <source>
        <dbReference type="Proteomes" id="UP001652623"/>
    </source>
</evidence>
<accession>A0ABM3IEM4</accession>
<organism evidence="4 5">
    <name type="scientific">Ziziphus jujuba</name>
    <name type="common">Chinese jujube</name>
    <name type="synonym">Ziziphus sativa</name>
    <dbReference type="NCBI Taxonomy" id="326968"/>
    <lineage>
        <taxon>Eukaryota</taxon>
        <taxon>Viridiplantae</taxon>
        <taxon>Streptophyta</taxon>
        <taxon>Embryophyta</taxon>
        <taxon>Tracheophyta</taxon>
        <taxon>Spermatophyta</taxon>
        <taxon>Magnoliopsida</taxon>
        <taxon>eudicotyledons</taxon>
        <taxon>Gunneridae</taxon>
        <taxon>Pentapetalae</taxon>
        <taxon>rosids</taxon>
        <taxon>fabids</taxon>
        <taxon>Rosales</taxon>
        <taxon>Rhamnaceae</taxon>
        <taxon>Paliureae</taxon>
        <taxon>Ziziphus</taxon>
    </lineage>
</organism>
<name>A0ABM3IEM4_ZIZJJ</name>
<dbReference type="PANTHER" id="PTHR10353:SF154">
    <property type="entry name" value="BETA-GLUCOSIDASE 9-RELATED"/>
    <property type="match status" value="1"/>
</dbReference>
<dbReference type="InterPro" id="IPR017853">
    <property type="entry name" value="GH"/>
</dbReference>
<keyword evidence="4" id="KW-1185">Reference proteome</keyword>
<dbReference type="InterPro" id="IPR001360">
    <property type="entry name" value="Glyco_hydro_1"/>
</dbReference>
<dbReference type="RefSeq" id="XP_048326770.1">
    <property type="nucleotide sequence ID" value="XM_048470813.1"/>
</dbReference>
<protein>
    <submittedName>
        <fullName evidence="5">Beta-glucosidase 24</fullName>
    </submittedName>
</protein>
<dbReference type="Gene3D" id="3.20.20.80">
    <property type="entry name" value="Glycosidases"/>
    <property type="match status" value="1"/>
</dbReference>
<gene>
    <name evidence="5" type="primary">LOC125421587</name>
</gene>
<keyword evidence="3" id="KW-0732">Signal</keyword>